<organism evidence="2 3">
    <name type="scientific">Allosphingosinicella flava</name>
    <dbReference type="NCBI Taxonomy" id="2771430"/>
    <lineage>
        <taxon>Bacteria</taxon>
        <taxon>Pseudomonadati</taxon>
        <taxon>Pseudomonadota</taxon>
        <taxon>Alphaproteobacteria</taxon>
        <taxon>Sphingomonadales</taxon>
        <taxon>Sphingomonadaceae</taxon>
        <taxon>Allosphingosinicella</taxon>
    </lineage>
</organism>
<keyword evidence="2" id="KW-0547">Nucleotide-binding</keyword>
<dbReference type="RefSeq" id="WP_200970759.1">
    <property type="nucleotide sequence ID" value="NZ_CP065592.1"/>
</dbReference>
<dbReference type="AlphaFoldDB" id="A0A7T2LLP2"/>
<dbReference type="GO" id="GO:0005524">
    <property type="term" value="F:ATP binding"/>
    <property type="evidence" value="ECO:0007669"/>
    <property type="project" value="UniProtKB-KW"/>
</dbReference>
<dbReference type="PANTHER" id="PTHR34301:SF8">
    <property type="entry name" value="ATPASE DOMAIN-CONTAINING PROTEIN"/>
    <property type="match status" value="1"/>
</dbReference>
<keyword evidence="3" id="KW-1185">Reference proteome</keyword>
<dbReference type="PANTHER" id="PTHR34301">
    <property type="entry name" value="DNA-BINDING PROTEIN-RELATED"/>
    <property type="match status" value="1"/>
</dbReference>
<keyword evidence="2" id="KW-0067">ATP-binding</keyword>
<dbReference type="InterPro" id="IPR041664">
    <property type="entry name" value="AAA_16"/>
</dbReference>
<proteinExistence type="predicted"/>
<evidence type="ECO:0000259" key="1">
    <source>
        <dbReference type="SMART" id="SM00382"/>
    </source>
</evidence>
<feature type="domain" description="AAA+ ATPase" evidence="1">
    <location>
        <begin position="48"/>
        <end position="266"/>
    </location>
</feature>
<dbReference type="Pfam" id="PF13191">
    <property type="entry name" value="AAA_16"/>
    <property type="match status" value="1"/>
</dbReference>
<evidence type="ECO:0000313" key="3">
    <source>
        <dbReference type="Proteomes" id="UP000594873"/>
    </source>
</evidence>
<name>A0A7T2LLP2_9SPHN</name>
<dbReference type="KEGG" id="sflv:IC614_07620"/>
<dbReference type="SUPFAM" id="SSF52540">
    <property type="entry name" value="P-loop containing nucleoside triphosphate hydrolases"/>
    <property type="match status" value="1"/>
</dbReference>
<dbReference type="Gene3D" id="3.40.50.300">
    <property type="entry name" value="P-loop containing nucleotide triphosphate hydrolases"/>
    <property type="match status" value="1"/>
</dbReference>
<reference evidence="2 3" key="1">
    <citation type="submission" date="2020-11" db="EMBL/GenBank/DDBJ databases">
        <title>Genome seq and assembly of Sphingosinicella sp.</title>
        <authorList>
            <person name="Chhetri G."/>
        </authorList>
    </citation>
    <scope>NUCLEOTIDE SEQUENCE [LARGE SCALE GENOMIC DNA]</scope>
    <source>
        <strain evidence="2 3">UDD2</strain>
    </source>
</reference>
<dbReference type="InterPro" id="IPR027417">
    <property type="entry name" value="P-loop_NTPase"/>
</dbReference>
<dbReference type="InterPro" id="IPR003593">
    <property type="entry name" value="AAA+_ATPase"/>
</dbReference>
<dbReference type="Proteomes" id="UP000594873">
    <property type="component" value="Chromosome"/>
</dbReference>
<protein>
    <submittedName>
        <fullName evidence="2">ATP-binding protein</fullName>
    </submittedName>
</protein>
<dbReference type="SMART" id="SM00382">
    <property type="entry name" value="AAA"/>
    <property type="match status" value="1"/>
</dbReference>
<sequence length="433" mass="48700">MSLRLLGQEAFVEAKRAVFFPSKAITSPEHLFGRSKQLDQISRAFASDGKQVFIYGERGVGKTSLAKTAAIIHQSSDNDPAIVSCEATSTFRQIMEDVAIACLPTENLINKVTSTRGINIGVKGMNIELAQQIESGSIPPITNINRAIAILKYIALKHSNKPIVIIDEFDRIEDPAQKKSFAEFIKQISDQDLPIKFIFCGISRDIESLIGQHFSAGRYMAPVELGPLPHDALWQIFDQAEITFGITIDRELKIRAGRIADGYPYFMHLIGDCLLWNMYAEQPQADVATPEIFEKSVQQAVEDAEPMLRDCYDTATKKYANEDYHEILWAVSAVTVFPKKWDEIYDKYYRNIIHANTPESMLTKDQFYKRILKLTKESHGEILRTNENGWYEFRENVVRSYVRLRAVEAGVDLDVDLPGPLAGASQIGSLAKA</sequence>
<accession>A0A7T2LLP2</accession>
<evidence type="ECO:0000313" key="2">
    <source>
        <dbReference type="EMBL" id="QPQ54232.1"/>
    </source>
</evidence>
<dbReference type="EMBL" id="CP065592">
    <property type="protein sequence ID" value="QPQ54232.1"/>
    <property type="molecule type" value="Genomic_DNA"/>
</dbReference>
<gene>
    <name evidence="2" type="ORF">IC614_07620</name>
</gene>